<feature type="compositionally biased region" description="Basic and acidic residues" evidence="2">
    <location>
        <begin position="250"/>
        <end position="277"/>
    </location>
</feature>
<dbReference type="SUPFAM" id="SSF50729">
    <property type="entry name" value="PH domain-like"/>
    <property type="match status" value="1"/>
</dbReference>
<feature type="region of interest" description="Disordered" evidence="2">
    <location>
        <begin position="1815"/>
        <end position="1834"/>
    </location>
</feature>
<dbReference type="PANTHER" id="PTHR10579:SF43">
    <property type="entry name" value="ZINC FINGER (C3HC4-TYPE RING FINGER) FAMILY PROTEIN"/>
    <property type="match status" value="1"/>
</dbReference>
<dbReference type="Proteomes" id="UP000289152">
    <property type="component" value="Unassembled WGS sequence"/>
</dbReference>
<feature type="compositionally biased region" description="Low complexity" evidence="2">
    <location>
        <begin position="1246"/>
        <end position="1257"/>
    </location>
</feature>
<comment type="caution">
    <text evidence="4">The sequence shown here is derived from an EMBL/GenBank/DDBJ whole genome shotgun (WGS) entry which is preliminary data.</text>
</comment>
<evidence type="ECO:0000256" key="2">
    <source>
        <dbReference type="SAM" id="MobiDB-lite"/>
    </source>
</evidence>
<evidence type="ECO:0000313" key="5">
    <source>
        <dbReference type="Proteomes" id="UP000289152"/>
    </source>
</evidence>
<feature type="region of interest" description="Disordered" evidence="2">
    <location>
        <begin position="1220"/>
        <end position="1263"/>
    </location>
</feature>
<dbReference type="Gene3D" id="3.40.50.410">
    <property type="entry name" value="von Willebrand factor, type A domain"/>
    <property type="match status" value="1"/>
</dbReference>
<feature type="compositionally biased region" description="Polar residues" evidence="2">
    <location>
        <begin position="1598"/>
        <end position="1618"/>
    </location>
</feature>
<dbReference type="PROSITE" id="PS50089">
    <property type="entry name" value="ZF_RING_2"/>
    <property type="match status" value="1"/>
</dbReference>
<dbReference type="GO" id="GO:0005085">
    <property type="term" value="F:guanyl-nucleotide exchange factor activity"/>
    <property type="evidence" value="ECO:0007669"/>
    <property type="project" value="InterPro"/>
</dbReference>
<feature type="compositionally biased region" description="Basic and acidic residues" evidence="2">
    <location>
        <begin position="1017"/>
        <end position="1029"/>
    </location>
</feature>
<feature type="compositionally biased region" description="Polar residues" evidence="2">
    <location>
        <begin position="1887"/>
        <end position="1897"/>
    </location>
</feature>
<dbReference type="Gene3D" id="3.30.40.10">
    <property type="entry name" value="Zinc/RING finger domain, C3HC4 (zinc finger)"/>
    <property type="match status" value="1"/>
</dbReference>
<protein>
    <recommendedName>
        <fullName evidence="3">RING-type domain-containing protein</fullName>
    </recommendedName>
</protein>
<dbReference type="InterPro" id="IPR011993">
    <property type="entry name" value="PH-like_dom_sf"/>
</dbReference>
<feature type="compositionally biased region" description="Gly residues" evidence="2">
    <location>
        <begin position="1815"/>
        <end position="1832"/>
    </location>
</feature>
<feature type="compositionally biased region" description="Polar residues" evidence="2">
    <location>
        <begin position="21"/>
        <end position="30"/>
    </location>
</feature>
<feature type="compositionally biased region" description="Polar residues" evidence="2">
    <location>
        <begin position="557"/>
        <end position="588"/>
    </location>
</feature>
<gene>
    <name evidence="4" type="ORF">M231_07365</name>
</gene>
<dbReference type="VEuPathDB" id="FungiDB:TREMEDRAFT_35617"/>
<feature type="region of interest" description="Disordered" evidence="2">
    <location>
        <begin position="646"/>
        <end position="713"/>
    </location>
</feature>
<dbReference type="Gene3D" id="2.30.29.30">
    <property type="entry name" value="Pleckstrin-homology domain (PH domain)/Phosphotyrosine-binding domain (PTB)"/>
    <property type="match status" value="1"/>
</dbReference>
<proteinExistence type="predicted"/>
<feature type="region of interest" description="Disordered" evidence="2">
    <location>
        <begin position="1887"/>
        <end position="1914"/>
    </location>
</feature>
<feature type="compositionally biased region" description="Basic and acidic residues" evidence="2">
    <location>
        <begin position="648"/>
        <end position="663"/>
    </location>
</feature>
<dbReference type="Pfam" id="PF15411">
    <property type="entry name" value="PH_10"/>
    <property type="match status" value="1"/>
</dbReference>
<dbReference type="InParanoid" id="A0A4Q1BEA2"/>
<feature type="compositionally biased region" description="Polar residues" evidence="2">
    <location>
        <begin position="759"/>
        <end position="777"/>
    </location>
</feature>
<feature type="region of interest" description="Disordered" evidence="2">
    <location>
        <begin position="926"/>
        <end position="975"/>
    </location>
</feature>
<dbReference type="InterPro" id="IPR001841">
    <property type="entry name" value="Znf_RING"/>
</dbReference>
<dbReference type="InterPro" id="IPR051266">
    <property type="entry name" value="CLCR"/>
</dbReference>
<sequence length="2025" mass="219996">MRREIDVPSSPLSSEPFEDVSSLTRSNISDRSPGLESTCMDLPDYTDCADLSEDVRQRQQREEEKEREGERIEDEKTEMVPPTFLIDISPFEDDKDVNVPMTLSFVLDSFFDDLDTLDQKVYDSDYSSSSLNSPVESNYASAQISSHIPPISATFSSFERSHSSNFRETHRRRSSPAIMFLPQGHQVEPFQVQVNAKKLHRAASVDSKRSTLSKRLSFFSTVSTDKEEGGIVVKNGLERRWSFMMRKREKSKDKEDKSDRERERDTRVDDQNKHQTPFDDNIILSQPQPSIITQKEMERHRYYPSDVPLSSPSSPDPNAGHVDSLAVAGVRVSAFGLSDMERSVPVVGEGGVGVGAGGVQVPSVEMGYDRALENSSSWFEIFTPTPPPPTQQQQRQDILVDSSPTLPPHTPSESHIHTLSLSPTNPNVSSFPLPFCPPPVKDTQPPYCPSHTYDVRPSVLKHQRGLKKQQQQAPDDVFPISLFSSRTLIDKSDIPDFATSPSPLPLALSDRDHVVEQDKDNPIVSMSFPLESGGDLIPNDTRPPLQHPFHHKPTPSVPFSTRTTSTLSDPSIPTSRNPSSDVASPPSTLSNFSNFSLRRHSRFTAISSSSSSLYSDTSSVRLHDKYPSALERPDISTVYEEVDVEFSPTDREFSPISDNDPRYPDPSPEQTYLQGREREVIERGNREGGEKRERIQRDQLDFDNDPSQRGSINYHTTSQITLPADQSHSHSHSQIHSSSSSTLIPLNINLYNQVKSRSNRTGTISSTHSTYSGNSNKLKSKPHIHPFANVVLRPSTPSNEKRVDVTLIGSNLSNSRSQPNLAEGYRNQGITMAQRVVSSEEVDEETCPVCVESLSFTFRLPGEKAPIVPECGHSLHHECFVTVYGDVPPEGSKKVLGVCGVCRQPMRIADKEDRKARGKLALLMGQGGAKPSIPHSHSTPSIRSGSGRGPLSPHGPRDANSDDPLEAPSRAANADSKVVVPSISIRSEYPSITRNPSRKGAQAITAMITVEVPPAGERGRYQGRPRLDMVRGGSNESQLSPQLPPSPRSASSHPADMAPTSARSVTSAATPSSFGHVINDLKNRVQDYRTSGLDTLGTLRLFDLLYVRKGPLIREFHVYLFQDALICVSEERKSGLKSLFSSSSSVRSNDTGASGRGVLKLKGRIYMKHVRKILDSSTSNELSLTITMMDESMDSFILVFKDRGSHETWKGNLNRLLEEVRPTNSAGNSASKVSKLMGNGAPLPQSSNPRSPSTNSSGGLGMSFGDLTSPSVGSYANTPATSNFSPSSKTEQSIDLTSIPPLAPVHTPLDLVIIISLPSPTSSATPLKVKLMRQSLSFICALLGSRDRLSLVACEMGSNGTVRKTPFLNPTYSESRRRLNGFIELLGNGKIDEDEYEAVIGGEERQDVVTAVNVALDVVLQRKTKNPITGMILISDTSDIIKRAQMDLVAARLDAANVPVHSLGYGKSHDPSPLWMISNHTNGTYTFVKEWYDLRDTLAGIIGGLMSVAITNMKLHLNCTENDFKVVKVSGAIQAIVGTSGKEVDVELKELRFGEIREILVELDLIDSGSPRSSGEEYEEGGIYGDGGGGMKKKISFSGRSGSISTNSNYQHNPNSIPTGLPHGQNPSSNPYPMSGTSNNGISNSHGINGIPNPHVGIGHGSGISTIGLGIDTLSVSESNALRENMYSEEMIDEVPVVEVDCSFSDPAVGRSVARLTHPILLTLALVPFRGTNFSTNFQPTSSNGHSTTTFSPGHNNGSLHGTSINGSINGNSITDTGKSVQVSPTGNSNINGSSNIIGNSNSIGNGNVNVNGGGNVNGSGGGNGSGIGGNGNPDPMIVRRRMELLTSDMITRALLIASRKNFSHASRILKETRRIVETVQEGLSVSQNRLSPSSSGMGRDHMSPSIGISGPGGGVGGGRGNYRGEGIGGYGSGNSTKSHSKKEIQIILATKGLDAIISDLDMLLDGLEEHKEMFERDHRNYAAQQAVVLRGQKSWTTRTSSERQYCTAEVQQIVQLSGEWAGRP</sequence>
<keyword evidence="5" id="KW-1185">Reference proteome</keyword>
<feature type="compositionally biased region" description="Basic and acidic residues" evidence="2">
    <location>
        <begin position="53"/>
        <end position="78"/>
    </location>
</feature>
<dbReference type="CDD" id="cd13246">
    <property type="entry name" value="PH_Scd1"/>
    <property type="match status" value="1"/>
</dbReference>
<accession>A0A4Q1BEA2</accession>
<evidence type="ECO:0000313" key="4">
    <source>
        <dbReference type="EMBL" id="RXK35375.1"/>
    </source>
</evidence>
<dbReference type="InterPro" id="IPR013083">
    <property type="entry name" value="Znf_RING/FYVE/PHD"/>
</dbReference>
<dbReference type="EMBL" id="SDIL01000140">
    <property type="protein sequence ID" value="RXK35375.1"/>
    <property type="molecule type" value="Genomic_DNA"/>
</dbReference>
<reference evidence="4 5" key="1">
    <citation type="submission" date="2016-06" db="EMBL/GenBank/DDBJ databases">
        <title>Evolution of pathogenesis and genome organization in the Tremellales.</title>
        <authorList>
            <person name="Cuomo C."/>
            <person name="Litvintseva A."/>
            <person name="Heitman J."/>
            <person name="Chen Y."/>
            <person name="Sun S."/>
            <person name="Springer D."/>
            <person name="Dromer F."/>
            <person name="Young S."/>
            <person name="Zeng Q."/>
            <person name="Chapman S."/>
            <person name="Gujja S."/>
            <person name="Saif S."/>
            <person name="Birren B."/>
        </authorList>
    </citation>
    <scope>NUCLEOTIDE SEQUENCE [LARGE SCALE GENOMIC DNA]</scope>
    <source>
        <strain evidence="4 5">ATCC 28783</strain>
    </source>
</reference>
<feature type="domain" description="RING-type" evidence="3">
    <location>
        <begin position="847"/>
        <end position="903"/>
    </location>
</feature>
<feature type="region of interest" description="Disordered" evidence="2">
    <location>
        <begin position="1"/>
        <end position="79"/>
    </location>
</feature>
<evidence type="ECO:0000259" key="3">
    <source>
        <dbReference type="PROSITE" id="PS50089"/>
    </source>
</evidence>
<keyword evidence="1" id="KW-0479">Metal-binding</keyword>
<dbReference type="SUPFAM" id="SSF53300">
    <property type="entry name" value="vWA-like"/>
    <property type="match status" value="1"/>
</dbReference>
<feature type="compositionally biased region" description="Low complexity" evidence="2">
    <location>
        <begin position="1635"/>
        <end position="1647"/>
    </location>
</feature>
<dbReference type="OrthoDB" id="299997at2759"/>
<feature type="compositionally biased region" description="Polar residues" evidence="2">
    <location>
        <begin position="1222"/>
        <end position="1232"/>
    </location>
</feature>
<feature type="region of interest" description="Disordered" evidence="2">
    <location>
        <begin position="247"/>
        <end position="288"/>
    </location>
</feature>
<feature type="region of interest" description="Disordered" evidence="2">
    <location>
        <begin position="1015"/>
        <end position="1069"/>
    </location>
</feature>
<organism evidence="4 5">
    <name type="scientific">Tremella mesenterica</name>
    <name type="common">Jelly fungus</name>
    <dbReference type="NCBI Taxonomy" id="5217"/>
    <lineage>
        <taxon>Eukaryota</taxon>
        <taxon>Fungi</taxon>
        <taxon>Dikarya</taxon>
        <taxon>Basidiomycota</taxon>
        <taxon>Agaricomycotina</taxon>
        <taxon>Tremellomycetes</taxon>
        <taxon>Tremellales</taxon>
        <taxon>Tremellaceae</taxon>
        <taxon>Tremella</taxon>
    </lineage>
</organism>
<feature type="region of interest" description="Disordered" evidence="2">
    <location>
        <begin position="1595"/>
        <end position="1647"/>
    </location>
</feature>
<dbReference type="InterPro" id="IPR036465">
    <property type="entry name" value="vWFA_dom_sf"/>
</dbReference>
<feature type="region of interest" description="Disordered" evidence="2">
    <location>
        <begin position="1570"/>
        <end position="1589"/>
    </location>
</feature>
<feature type="compositionally biased region" description="Basic and acidic residues" evidence="2">
    <location>
        <begin position="675"/>
        <end position="700"/>
    </location>
</feature>
<keyword evidence="1" id="KW-0862">Zinc</keyword>
<dbReference type="SMART" id="SM00233">
    <property type="entry name" value="PH"/>
    <property type="match status" value="1"/>
</dbReference>
<feature type="region of interest" description="Disordered" evidence="2">
    <location>
        <begin position="759"/>
        <end position="780"/>
    </location>
</feature>
<evidence type="ECO:0000256" key="1">
    <source>
        <dbReference type="PROSITE-ProRule" id="PRU00175"/>
    </source>
</evidence>
<feature type="compositionally biased region" description="Low complexity" evidence="2">
    <location>
        <begin position="931"/>
        <end position="944"/>
    </location>
</feature>
<dbReference type="PANTHER" id="PTHR10579">
    <property type="entry name" value="CALCIUM-ACTIVATED CHLORIDE CHANNEL REGULATOR"/>
    <property type="match status" value="1"/>
</dbReference>
<dbReference type="InterPro" id="IPR033511">
    <property type="entry name" value="Cdc24/Scd1_PH_dom"/>
</dbReference>
<keyword evidence="1" id="KW-0863">Zinc-finger</keyword>
<dbReference type="InterPro" id="IPR001849">
    <property type="entry name" value="PH_domain"/>
</dbReference>
<dbReference type="STRING" id="5217.A0A4Q1BEA2"/>
<feature type="region of interest" description="Disordered" evidence="2">
    <location>
        <begin position="527"/>
        <end position="588"/>
    </location>
</feature>
<name>A0A4Q1BEA2_TREME</name>
<dbReference type="SUPFAM" id="SSF57850">
    <property type="entry name" value="RING/U-box"/>
    <property type="match status" value="1"/>
</dbReference>
<dbReference type="GO" id="GO:0008270">
    <property type="term" value="F:zinc ion binding"/>
    <property type="evidence" value="ECO:0007669"/>
    <property type="project" value="UniProtKB-KW"/>
</dbReference>